<dbReference type="AlphaFoldDB" id="A0A4Y7KAH7"/>
<comment type="subcellular location">
    <subcellularLocation>
        <location evidence="1">Endoplasmic reticulum membrane</location>
        <topology evidence="1">Multi-pass membrane protein</topology>
    </subcellularLocation>
</comment>
<gene>
    <name evidence="7" type="ORF">C5167_032462</name>
</gene>
<evidence type="ECO:0000313" key="7">
    <source>
        <dbReference type="EMBL" id="RZC69360.1"/>
    </source>
</evidence>
<accession>A0A4Y7KAH7</accession>
<reference evidence="7 8" key="1">
    <citation type="journal article" date="2018" name="Science">
        <title>The opium poppy genome and morphinan production.</title>
        <authorList>
            <person name="Guo L."/>
            <person name="Winzer T."/>
            <person name="Yang X."/>
            <person name="Li Y."/>
            <person name="Ning Z."/>
            <person name="He Z."/>
            <person name="Teodor R."/>
            <person name="Lu Y."/>
            <person name="Bowser T.A."/>
            <person name="Graham I.A."/>
            <person name="Ye K."/>
        </authorList>
    </citation>
    <scope>NUCLEOTIDE SEQUENCE [LARGE SCALE GENOMIC DNA]</scope>
    <source>
        <strain evidence="8">cv. HN1</strain>
        <tissue evidence="7">Leaves</tissue>
    </source>
</reference>
<evidence type="ECO:0000313" key="8">
    <source>
        <dbReference type="Proteomes" id="UP000316621"/>
    </source>
</evidence>
<dbReference type="GO" id="GO:0070072">
    <property type="term" value="P:vacuolar proton-transporting V-type ATPase complex assembly"/>
    <property type="evidence" value="ECO:0007669"/>
    <property type="project" value="InterPro"/>
</dbReference>
<dbReference type="InterPro" id="IPR021013">
    <property type="entry name" value="ATPase_Vma12"/>
</dbReference>
<organism evidence="7 8">
    <name type="scientific">Papaver somniferum</name>
    <name type="common">Opium poppy</name>
    <dbReference type="NCBI Taxonomy" id="3469"/>
    <lineage>
        <taxon>Eukaryota</taxon>
        <taxon>Viridiplantae</taxon>
        <taxon>Streptophyta</taxon>
        <taxon>Embryophyta</taxon>
        <taxon>Tracheophyta</taxon>
        <taxon>Spermatophyta</taxon>
        <taxon>Magnoliopsida</taxon>
        <taxon>Ranunculales</taxon>
        <taxon>Papaveraceae</taxon>
        <taxon>Papaveroideae</taxon>
        <taxon>Papaver</taxon>
    </lineage>
</organism>
<dbReference type="Gramene" id="RZC69360">
    <property type="protein sequence ID" value="RZC69360"/>
    <property type="gene ID" value="C5167_032462"/>
</dbReference>
<dbReference type="EMBL" id="CM010721">
    <property type="protein sequence ID" value="RZC69360.1"/>
    <property type="molecule type" value="Genomic_DNA"/>
</dbReference>
<protein>
    <submittedName>
        <fullName evidence="7">Uncharacterized protein</fullName>
    </submittedName>
</protein>
<dbReference type="PANTHER" id="PTHR31394">
    <property type="entry name" value="TRANSMEMBRANE PROTEIN 199"/>
    <property type="match status" value="1"/>
</dbReference>
<keyword evidence="4 6" id="KW-1133">Transmembrane helix</keyword>
<evidence type="ECO:0000256" key="2">
    <source>
        <dbReference type="ARBA" id="ARBA00022692"/>
    </source>
</evidence>
<feature type="transmembrane region" description="Helical" evidence="6">
    <location>
        <begin position="72"/>
        <end position="93"/>
    </location>
</feature>
<keyword evidence="8" id="KW-1185">Reference proteome</keyword>
<sequence length="149" mass="16177">MYLQIGTPVSCRIWLNEESIKSSSKILLLLNRLMSLSHLIKIKLGLLLRYQNSGLVSLSSGSFLMTVSTNSIIIGLHVAVIMFTGYLVGYAAFRALFNHNPVMNAAGGILGLVFAMLLETLLFIIKSSSKRPVSSSLASSSASKLKKDQ</sequence>
<evidence type="ECO:0000256" key="5">
    <source>
        <dbReference type="ARBA" id="ARBA00023136"/>
    </source>
</evidence>
<proteinExistence type="predicted"/>
<evidence type="ECO:0000256" key="1">
    <source>
        <dbReference type="ARBA" id="ARBA00004477"/>
    </source>
</evidence>
<dbReference type="Proteomes" id="UP000316621">
    <property type="component" value="Chromosome 7"/>
</dbReference>
<evidence type="ECO:0000256" key="6">
    <source>
        <dbReference type="SAM" id="Phobius"/>
    </source>
</evidence>
<keyword evidence="3" id="KW-0256">Endoplasmic reticulum</keyword>
<keyword evidence="5 6" id="KW-0472">Membrane</keyword>
<dbReference type="GO" id="GO:0005789">
    <property type="term" value="C:endoplasmic reticulum membrane"/>
    <property type="evidence" value="ECO:0007669"/>
    <property type="project" value="UniProtKB-SubCell"/>
</dbReference>
<dbReference type="PANTHER" id="PTHR31394:SF1">
    <property type="entry name" value="TRANSMEMBRANE PROTEIN 199"/>
    <property type="match status" value="1"/>
</dbReference>
<name>A0A4Y7KAH7_PAPSO</name>
<evidence type="ECO:0000256" key="3">
    <source>
        <dbReference type="ARBA" id="ARBA00022824"/>
    </source>
</evidence>
<evidence type="ECO:0000256" key="4">
    <source>
        <dbReference type="ARBA" id="ARBA00022989"/>
    </source>
</evidence>
<keyword evidence="2 6" id="KW-0812">Transmembrane</keyword>
<feature type="transmembrane region" description="Helical" evidence="6">
    <location>
        <begin position="105"/>
        <end position="125"/>
    </location>
</feature>